<dbReference type="Pfam" id="PF00857">
    <property type="entry name" value="Isochorismatase"/>
    <property type="match status" value="1"/>
</dbReference>
<reference evidence="4" key="1">
    <citation type="journal article" date="2021" name="PeerJ">
        <title>Extensive microbial diversity within the chicken gut microbiome revealed by metagenomics and culture.</title>
        <authorList>
            <person name="Gilroy R."/>
            <person name="Ravi A."/>
            <person name="Getino M."/>
            <person name="Pursley I."/>
            <person name="Horton D.L."/>
            <person name="Alikhan N.F."/>
            <person name="Baker D."/>
            <person name="Gharbi K."/>
            <person name="Hall N."/>
            <person name="Watson M."/>
            <person name="Adriaenssens E.M."/>
            <person name="Foster-Nyarko E."/>
            <person name="Jarju S."/>
            <person name="Secka A."/>
            <person name="Antonio M."/>
            <person name="Oren A."/>
            <person name="Chaudhuri R.R."/>
            <person name="La Ragione R."/>
            <person name="Hildebrand F."/>
            <person name="Pallen M.J."/>
        </authorList>
    </citation>
    <scope>NUCLEOTIDE SEQUENCE</scope>
    <source>
        <strain evidence="4">B5_2728</strain>
    </source>
</reference>
<feature type="domain" description="Isochorismatase-like" evidence="3">
    <location>
        <begin position="4"/>
        <end position="177"/>
    </location>
</feature>
<evidence type="ECO:0000313" key="5">
    <source>
        <dbReference type="Proteomes" id="UP000713596"/>
    </source>
</evidence>
<protein>
    <submittedName>
        <fullName evidence="4">Cysteine hydrolase</fullName>
    </submittedName>
</protein>
<name>A0A948T103_9FIRM</name>
<dbReference type="AlphaFoldDB" id="A0A948T103"/>
<evidence type="ECO:0000259" key="3">
    <source>
        <dbReference type="Pfam" id="PF00857"/>
    </source>
</evidence>
<dbReference type="EMBL" id="JAHLFP010000002">
    <property type="protein sequence ID" value="MBU3805351.1"/>
    <property type="molecule type" value="Genomic_DNA"/>
</dbReference>
<dbReference type="InterPro" id="IPR050272">
    <property type="entry name" value="Isochorismatase-like_hydrls"/>
</dbReference>
<gene>
    <name evidence="4" type="ORF">H9882_00390</name>
</gene>
<comment type="caution">
    <text evidence="4">The sequence shown here is derived from an EMBL/GenBank/DDBJ whole genome shotgun (WGS) entry which is preliminary data.</text>
</comment>
<evidence type="ECO:0000256" key="2">
    <source>
        <dbReference type="ARBA" id="ARBA00022801"/>
    </source>
</evidence>
<organism evidence="4 5">
    <name type="scientific">Candidatus Allofournierella pullistercoris</name>
    <dbReference type="NCBI Taxonomy" id="2838597"/>
    <lineage>
        <taxon>Bacteria</taxon>
        <taxon>Bacillati</taxon>
        <taxon>Bacillota</taxon>
        <taxon>Clostridia</taxon>
        <taxon>Eubacteriales</taxon>
        <taxon>Oscillospiraceae</taxon>
        <taxon>Allofournierella</taxon>
    </lineage>
</organism>
<dbReference type="InterPro" id="IPR000868">
    <property type="entry name" value="Isochorismatase-like_dom"/>
</dbReference>
<dbReference type="Gene3D" id="3.40.50.850">
    <property type="entry name" value="Isochorismatase-like"/>
    <property type="match status" value="1"/>
</dbReference>
<dbReference type="SUPFAM" id="SSF52499">
    <property type="entry name" value="Isochorismatase-like hydrolases"/>
    <property type="match status" value="1"/>
</dbReference>
<dbReference type="CDD" id="cd00431">
    <property type="entry name" value="cysteine_hydrolases"/>
    <property type="match status" value="1"/>
</dbReference>
<dbReference type="PANTHER" id="PTHR43540:SF6">
    <property type="entry name" value="ISOCHORISMATASE-LIKE DOMAIN-CONTAINING PROTEIN"/>
    <property type="match status" value="1"/>
</dbReference>
<sequence>MANVLVVVDYQNDFVDGSLGFERAVALEPGIAQRVEKALSDGWKVMFTRDTHPADYLTTREGQFLPVVHCVKGTPGWQLFASLHQYEQTSNPQVAIVDKPTFGSPLVAQAVQELCGGEPEQIEICGLVSNICVVSTAIMLHSTFLNSSISILEQLCAAPNPQDHDNTMKLLAGMGYHII</sequence>
<dbReference type="InterPro" id="IPR036380">
    <property type="entry name" value="Isochorismatase-like_sf"/>
</dbReference>
<dbReference type="Proteomes" id="UP000713596">
    <property type="component" value="Unassembled WGS sequence"/>
</dbReference>
<comment type="similarity">
    <text evidence="1">Belongs to the isochorismatase family.</text>
</comment>
<evidence type="ECO:0000256" key="1">
    <source>
        <dbReference type="ARBA" id="ARBA00006336"/>
    </source>
</evidence>
<evidence type="ECO:0000313" key="4">
    <source>
        <dbReference type="EMBL" id="MBU3805351.1"/>
    </source>
</evidence>
<reference evidence="4" key="2">
    <citation type="submission" date="2021-04" db="EMBL/GenBank/DDBJ databases">
        <authorList>
            <person name="Gilroy R."/>
        </authorList>
    </citation>
    <scope>NUCLEOTIDE SEQUENCE</scope>
    <source>
        <strain evidence="4">B5_2728</strain>
    </source>
</reference>
<proteinExistence type="inferred from homology"/>
<dbReference type="PANTHER" id="PTHR43540">
    <property type="entry name" value="PEROXYUREIDOACRYLATE/UREIDOACRYLATE AMIDOHYDROLASE-RELATED"/>
    <property type="match status" value="1"/>
</dbReference>
<accession>A0A948T103</accession>
<keyword evidence="2 4" id="KW-0378">Hydrolase</keyword>
<dbReference type="GO" id="GO:0016787">
    <property type="term" value="F:hydrolase activity"/>
    <property type="evidence" value="ECO:0007669"/>
    <property type="project" value="UniProtKB-KW"/>
</dbReference>